<evidence type="ECO:0000256" key="1">
    <source>
        <dbReference type="SAM" id="MobiDB-lite"/>
    </source>
</evidence>
<evidence type="ECO:0000313" key="2">
    <source>
        <dbReference type="EMBL" id="KAK1429849.1"/>
    </source>
</evidence>
<comment type="caution">
    <text evidence="2">The sequence shown here is derived from an EMBL/GenBank/DDBJ whole genome shotgun (WGS) entry which is preliminary data.</text>
</comment>
<reference evidence="2" key="1">
    <citation type="journal article" date="2023" name="bioRxiv">
        <title>Improved chromosome-level genome assembly for marigold (Tagetes erecta).</title>
        <authorList>
            <person name="Jiang F."/>
            <person name="Yuan L."/>
            <person name="Wang S."/>
            <person name="Wang H."/>
            <person name="Xu D."/>
            <person name="Wang A."/>
            <person name="Fan W."/>
        </authorList>
    </citation>
    <scope>NUCLEOTIDE SEQUENCE</scope>
    <source>
        <strain evidence="2">WSJ</strain>
        <tissue evidence="2">Leaf</tissue>
    </source>
</reference>
<dbReference type="AlphaFoldDB" id="A0AAD8KWB9"/>
<gene>
    <name evidence="2" type="ORF">QVD17_12120</name>
</gene>
<keyword evidence="3" id="KW-1185">Reference proteome</keyword>
<organism evidence="2 3">
    <name type="scientific">Tagetes erecta</name>
    <name type="common">African marigold</name>
    <dbReference type="NCBI Taxonomy" id="13708"/>
    <lineage>
        <taxon>Eukaryota</taxon>
        <taxon>Viridiplantae</taxon>
        <taxon>Streptophyta</taxon>
        <taxon>Embryophyta</taxon>
        <taxon>Tracheophyta</taxon>
        <taxon>Spermatophyta</taxon>
        <taxon>Magnoliopsida</taxon>
        <taxon>eudicotyledons</taxon>
        <taxon>Gunneridae</taxon>
        <taxon>Pentapetalae</taxon>
        <taxon>asterids</taxon>
        <taxon>campanulids</taxon>
        <taxon>Asterales</taxon>
        <taxon>Asteraceae</taxon>
        <taxon>Asteroideae</taxon>
        <taxon>Heliantheae alliance</taxon>
        <taxon>Tageteae</taxon>
        <taxon>Tagetes</taxon>
    </lineage>
</organism>
<dbReference type="Proteomes" id="UP001229421">
    <property type="component" value="Unassembled WGS sequence"/>
</dbReference>
<feature type="region of interest" description="Disordered" evidence="1">
    <location>
        <begin position="26"/>
        <end position="46"/>
    </location>
</feature>
<dbReference type="EMBL" id="JAUHHV010000003">
    <property type="protein sequence ID" value="KAK1429849.1"/>
    <property type="molecule type" value="Genomic_DNA"/>
</dbReference>
<protein>
    <submittedName>
        <fullName evidence="2">Uncharacterized protein</fullName>
    </submittedName>
</protein>
<name>A0AAD8KWB9_TARER</name>
<accession>A0AAD8KWB9</accession>
<evidence type="ECO:0000313" key="3">
    <source>
        <dbReference type="Proteomes" id="UP001229421"/>
    </source>
</evidence>
<feature type="compositionally biased region" description="Polar residues" evidence="1">
    <location>
        <begin position="28"/>
        <end position="43"/>
    </location>
</feature>
<sequence length="230" mass="24795">MGDLNVDSSSLARKLLKIDGNPRVNLLRGSSNGNDTSKTNPSARNPVRGAAIISNMTLNPNLNDQTSNGNAHATNVNAHATNVQIDTANVSAHTTKANAHMSNVELHTAGHYANTPRFTHTAMVNAYTAKGDTLNDTTMLHNAKDELNLGDTTKVDMQNVHMTKHNSQPASVNKQKIDTGRVMVENDHMDKHVGNFESSKVETTSGDTTNVIHESNAGNSYADMAKKNRI</sequence>
<proteinExistence type="predicted"/>